<reference evidence="1" key="1">
    <citation type="journal article" date="2020" name="Stud. Mycol.">
        <title>101 Dothideomycetes genomes: a test case for predicting lifestyles and emergence of pathogens.</title>
        <authorList>
            <person name="Haridas S."/>
            <person name="Albert R."/>
            <person name="Binder M."/>
            <person name="Bloem J."/>
            <person name="Labutti K."/>
            <person name="Salamov A."/>
            <person name="Andreopoulos B."/>
            <person name="Baker S."/>
            <person name="Barry K."/>
            <person name="Bills G."/>
            <person name="Bluhm B."/>
            <person name="Cannon C."/>
            <person name="Castanera R."/>
            <person name="Culley D."/>
            <person name="Daum C."/>
            <person name="Ezra D."/>
            <person name="Gonzalez J."/>
            <person name="Henrissat B."/>
            <person name="Kuo A."/>
            <person name="Liang C."/>
            <person name="Lipzen A."/>
            <person name="Lutzoni F."/>
            <person name="Magnuson J."/>
            <person name="Mondo S."/>
            <person name="Nolan M."/>
            <person name="Ohm R."/>
            <person name="Pangilinan J."/>
            <person name="Park H.-J."/>
            <person name="Ramirez L."/>
            <person name="Alfaro M."/>
            <person name="Sun H."/>
            <person name="Tritt A."/>
            <person name="Yoshinaga Y."/>
            <person name="Zwiers L.-H."/>
            <person name="Turgeon B."/>
            <person name="Goodwin S."/>
            <person name="Spatafora J."/>
            <person name="Crous P."/>
            <person name="Grigoriev I."/>
        </authorList>
    </citation>
    <scope>NUCLEOTIDE SEQUENCE</scope>
    <source>
        <strain evidence="1">ATCC 200398</strain>
    </source>
</reference>
<dbReference type="Proteomes" id="UP000799755">
    <property type="component" value="Unassembled WGS sequence"/>
</dbReference>
<proteinExistence type="predicted"/>
<accession>A0ACB6QWU1</accession>
<comment type="caution">
    <text evidence="1">The sequence shown here is derived from an EMBL/GenBank/DDBJ whole genome shotgun (WGS) entry which is preliminary data.</text>
</comment>
<keyword evidence="2" id="KW-1185">Reference proteome</keyword>
<name>A0ACB6QWU1_9PLEO</name>
<dbReference type="EMBL" id="MU003508">
    <property type="protein sequence ID" value="KAF2470542.1"/>
    <property type="molecule type" value="Genomic_DNA"/>
</dbReference>
<sequence length="195" mass="21691">MDLRGKGLGHCLKRLGKLDNSASNSIAGLRGGEIIQHMAAHRFLIMLPQKIASGCETLIPSISAIKKSVGVLHGTLVNVFSSTSRKDWVLNLVSCALYPPERVEGRVARASMMLERRIEKKEEIVRIVKIFLSGIVPYQQKELHINSELTPVAYFANGPERGNRFHKELSILLRCALSCPWHFQAVANSLVKHIT</sequence>
<protein>
    <submittedName>
        <fullName evidence="1">Uncharacterized protein</fullName>
    </submittedName>
</protein>
<organism evidence="1 2">
    <name type="scientific">Lindgomyces ingoldianus</name>
    <dbReference type="NCBI Taxonomy" id="673940"/>
    <lineage>
        <taxon>Eukaryota</taxon>
        <taxon>Fungi</taxon>
        <taxon>Dikarya</taxon>
        <taxon>Ascomycota</taxon>
        <taxon>Pezizomycotina</taxon>
        <taxon>Dothideomycetes</taxon>
        <taxon>Pleosporomycetidae</taxon>
        <taxon>Pleosporales</taxon>
        <taxon>Lindgomycetaceae</taxon>
        <taxon>Lindgomyces</taxon>
    </lineage>
</organism>
<evidence type="ECO:0000313" key="2">
    <source>
        <dbReference type="Proteomes" id="UP000799755"/>
    </source>
</evidence>
<evidence type="ECO:0000313" key="1">
    <source>
        <dbReference type="EMBL" id="KAF2470542.1"/>
    </source>
</evidence>
<gene>
    <name evidence="1" type="ORF">BDR25DRAFT_355644</name>
</gene>